<reference evidence="3 4" key="1">
    <citation type="submission" date="2024-07" db="EMBL/GenBank/DDBJ databases">
        <authorList>
            <person name="Thanompreechachai J."/>
            <person name="Duangmal K."/>
        </authorList>
    </citation>
    <scope>NUCLEOTIDE SEQUENCE [LARGE SCALE GENOMIC DNA]</scope>
    <source>
        <strain evidence="3 4">LSe6-4</strain>
    </source>
</reference>
<keyword evidence="3" id="KW-0548">Nucleotidyltransferase</keyword>
<keyword evidence="3" id="KW-0808">Transferase</keyword>
<sequence>MTRPAAAAGTSSRAAVPLGLLGGLLVAVLVLVQPRAGAAVVLTLPALGLLLALRRGRPERDREWRWIAVGVSLLLVGAPGTWDLLLAPPGPVPAAPALPLLLTGLGGLGAYAVLFAANLRLLLYQRSAVLPHVNAWFDGVASLAALAAVLTATAVPALAARGIGTTAALAWPARPLLLLVLTAFAAANCGLVSGGQRQRPVRVLVLFLVLLTAEVADLVHLVGIGDGGPVASLTPAVAAGLRVLAASLLLRAVRARSPHPRVVADLGWPTVAAPVSVFCLTGVAAVWRTGHPGTSVLALAFEVVALATVAAKLVLLTRLLVSLLGSHRLSLLDELTGLANRRAFFAEVEHVPAGVPLAVLLIDLDGFKAVNDTHGHHTGDLLLRDTAARLQDAVGPDGLVARLGGDEFVVLLTGPQAARAEEVAAALVGRLGPREVDGHHLRVSASVGVAGPRACADGAAATGRDRGTALLRAADAAMYRAKAGGGAGHRAA</sequence>
<dbReference type="InterPro" id="IPR052155">
    <property type="entry name" value="Biofilm_reg_signaling"/>
</dbReference>
<dbReference type="GO" id="GO:0052621">
    <property type="term" value="F:diguanylate cyclase activity"/>
    <property type="evidence" value="ECO:0007669"/>
    <property type="project" value="UniProtKB-EC"/>
</dbReference>
<dbReference type="CDD" id="cd01949">
    <property type="entry name" value="GGDEF"/>
    <property type="match status" value="1"/>
</dbReference>
<dbReference type="Proteomes" id="UP001565927">
    <property type="component" value="Unassembled WGS sequence"/>
</dbReference>
<dbReference type="EMBL" id="JBGFTU010000001">
    <property type="protein sequence ID" value="MEZ0163430.1"/>
    <property type="molecule type" value="Genomic_DNA"/>
</dbReference>
<keyword evidence="1" id="KW-0472">Membrane</keyword>
<gene>
    <name evidence="3" type="ORF">AB2L27_01475</name>
</gene>
<accession>A0ABV4GZ03</accession>
<feature type="transmembrane region" description="Helical" evidence="1">
    <location>
        <begin position="66"/>
        <end position="85"/>
    </location>
</feature>
<feature type="transmembrane region" description="Helical" evidence="1">
    <location>
        <begin position="262"/>
        <end position="287"/>
    </location>
</feature>
<protein>
    <submittedName>
        <fullName evidence="3">Diguanylate cyclase</fullName>
        <ecNumber evidence="3">2.7.7.65</ecNumber>
    </submittedName>
</protein>
<feature type="transmembrane region" description="Helical" evidence="1">
    <location>
        <begin position="36"/>
        <end position="54"/>
    </location>
</feature>
<feature type="domain" description="GGDEF" evidence="2">
    <location>
        <begin position="355"/>
        <end position="492"/>
    </location>
</feature>
<dbReference type="PANTHER" id="PTHR44757:SF2">
    <property type="entry name" value="BIOFILM ARCHITECTURE MAINTENANCE PROTEIN MBAA"/>
    <property type="match status" value="1"/>
</dbReference>
<dbReference type="SMART" id="SM00267">
    <property type="entry name" value="GGDEF"/>
    <property type="match status" value="1"/>
</dbReference>
<dbReference type="InterPro" id="IPR043128">
    <property type="entry name" value="Rev_trsase/Diguanyl_cyclase"/>
</dbReference>
<feature type="transmembrane region" description="Helical" evidence="1">
    <location>
        <begin position="171"/>
        <end position="191"/>
    </location>
</feature>
<feature type="transmembrane region" description="Helical" evidence="1">
    <location>
        <begin position="230"/>
        <end position="250"/>
    </location>
</feature>
<evidence type="ECO:0000256" key="1">
    <source>
        <dbReference type="SAM" id="Phobius"/>
    </source>
</evidence>
<dbReference type="SUPFAM" id="SSF55073">
    <property type="entry name" value="Nucleotide cyclase"/>
    <property type="match status" value="1"/>
</dbReference>
<keyword evidence="4" id="KW-1185">Reference proteome</keyword>
<evidence type="ECO:0000313" key="4">
    <source>
        <dbReference type="Proteomes" id="UP001565927"/>
    </source>
</evidence>
<comment type="caution">
    <text evidence="3">The sequence shown here is derived from an EMBL/GenBank/DDBJ whole genome shotgun (WGS) entry which is preliminary data.</text>
</comment>
<feature type="transmembrane region" description="Helical" evidence="1">
    <location>
        <begin position="97"/>
        <end position="123"/>
    </location>
</feature>
<dbReference type="EC" id="2.7.7.65" evidence="3"/>
<keyword evidence="1" id="KW-1133">Transmembrane helix</keyword>
<dbReference type="PROSITE" id="PS50887">
    <property type="entry name" value="GGDEF"/>
    <property type="match status" value="1"/>
</dbReference>
<dbReference type="Pfam" id="PF00990">
    <property type="entry name" value="GGDEF"/>
    <property type="match status" value="1"/>
</dbReference>
<dbReference type="RefSeq" id="WP_370439676.1">
    <property type="nucleotide sequence ID" value="NZ_JBGFTU010000001.1"/>
</dbReference>
<proteinExistence type="predicted"/>
<dbReference type="PANTHER" id="PTHR44757">
    <property type="entry name" value="DIGUANYLATE CYCLASE DGCP"/>
    <property type="match status" value="1"/>
</dbReference>
<feature type="transmembrane region" description="Helical" evidence="1">
    <location>
        <begin position="135"/>
        <end position="159"/>
    </location>
</feature>
<dbReference type="InterPro" id="IPR000160">
    <property type="entry name" value="GGDEF_dom"/>
</dbReference>
<feature type="transmembrane region" description="Helical" evidence="1">
    <location>
        <begin position="203"/>
        <end position="224"/>
    </location>
</feature>
<evidence type="ECO:0000259" key="2">
    <source>
        <dbReference type="PROSITE" id="PS50887"/>
    </source>
</evidence>
<name>A0ABV4GZ03_9ACTN</name>
<feature type="transmembrane region" description="Helical" evidence="1">
    <location>
        <begin position="12"/>
        <end position="30"/>
    </location>
</feature>
<dbReference type="NCBIfam" id="TIGR00254">
    <property type="entry name" value="GGDEF"/>
    <property type="match status" value="1"/>
</dbReference>
<feature type="transmembrane region" description="Helical" evidence="1">
    <location>
        <begin position="299"/>
        <end position="321"/>
    </location>
</feature>
<keyword evidence="1" id="KW-0812">Transmembrane</keyword>
<organism evidence="3 4">
    <name type="scientific">Kineococcus halophytocola</name>
    <dbReference type="NCBI Taxonomy" id="3234027"/>
    <lineage>
        <taxon>Bacteria</taxon>
        <taxon>Bacillati</taxon>
        <taxon>Actinomycetota</taxon>
        <taxon>Actinomycetes</taxon>
        <taxon>Kineosporiales</taxon>
        <taxon>Kineosporiaceae</taxon>
        <taxon>Kineococcus</taxon>
    </lineage>
</organism>
<dbReference type="Gene3D" id="3.30.70.270">
    <property type="match status" value="1"/>
</dbReference>
<evidence type="ECO:0000313" key="3">
    <source>
        <dbReference type="EMBL" id="MEZ0163430.1"/>
    </source>
</evidence>
<dbReference type="InterPro" id="IPR029787">
    <property type="entry name" value="Nucleotide_cyclase"/>
</dbReference>